<sequence length="127" mass="14926">MSNLTEFLQVQRNNHKKFYALERRLTDPNNTSTKGGMSCPANGCDVFLDSMTKCRKHWSEIHTEFVSRYQCSMYRFSTMRRNQTTRHMSRVHPNKPIEGLEPSTFLNKKYKNPGNGFLPICGRQFRD</sequence>
<proteinExistence type="predicted"/>
<dbReference type="EMBL" id="JH816904">
    <property type="protein sequence ID" value="EKC21446.1"/>
    <property type="molecule type" value="Genomic_DNA"/>
</dbReference>
<protein>
    <submittedName>
        <fullName evidence="1">Uncharacterized protein</fullName>
    </submittedName>
</protein>
<dbReference type="InParanoid" id="K1QIG5"/>
<name>K1QIG5_MAGGI</name>
<gene>
    <name evidence="1" type="ORF">CGI_10003875</name>
</gene>
<dbReference type="AlphaFoldDB" id="K1QIG5"/>
<dbReference type="HOGENOM" id="CLU_1972612_0_0_1"/>
<accession>K1QIG5</accession>
<reference evidence="1" key="1">
    <citation type="journal article" date="2012" name="Nature">
        <title>The oyster genome reveals stress adaptation and complexity of shell formation.</title>
        <authorList>
            <person name="Zhang G."/>
            <person name="Fang X."/>
            <person name="Guo X."/>
            <person name="Li L."/>
            <person name="Luo R."/>
            <person name="Xu F."/>
            <person name="Yang P."/>
            <person name="Zhang L."/>
            <person name="Wang X."/>
            <person name="Qi H."/>
            <person name="Xiong Z."/>
            <person name="Que H."/>
            <person name="Xie Y."/>
            <person name="Holland P.W."/>
            <person name="Paps J."/>
            <person name="Zhu Y."/>
            <person name="Wu F."/>
            <person name="Chen Y."/>
            <person name="Wang J."/>
            <person name="Peng C."/>
            <person name="Meng J."/>
            <person name="Yang L."/>
            <person name="Liu J."/>
            <person name="Wen B."/>
            <person name="Zhang N."/>
            <person name="Huang Z."/>
            <person name="Zhu Q."/>
            <person name="Feng Y."/>
            <person name="Mount A."/>
            <person name="Hedgecock D."/>
            <person name="Xu Z."/>
            <person name="Liu Y."/>
            <person name="Domazet-Loso T."/>
            <person name="Du Y."/>
            <person name="Sun X."/>
            <person name="Zhang S."/>
            <person name="Liu B."/>
            <person name="Cheng P."/>
            <person name="Jiang X."/>
            <person name="Li J."/>
            <person name="Fan D."/>
            <person name="Wang W."/>
            <person name="Fu W."/>
            <person name="Wang T."/>
            <person name="Wang B."/>
            <person name="Zhang J."/>
            <person name="Peng Z."/>
            <person name="Li Y."/>
            <person name="Li N."/>
            <person name="Wang J."/>
            <person name="Chen M."/>
            <person name="He Y."/>
            <person name="Tan F."/>
            <person name="Song X."/>
            <person name="Zheng Q."/>
            <person name="Huang R."/>
            <person name="Yang H."/>
            <person name="Du X."/>
            <person name="Chen L."/>
            <person name="Yang M."/>
            <person name="Gaffney P.M."/>
            <person name="Wang S."/>
            <person name="Luo L."/>
            <person name="She Z."/>
            <person name="Ming Y."/>
            <person name="Huang W."/>
            <person name="Zhang S."/>
            <person name="Huang B."/>
            <person name="Zhang Y."/>
            <person name="Qu T."/>
            <person name="Ni P."/>
            <person name="Miao G."/>
            <person name="Wang J."/>
            <person name="Wang Q."/>
            <person name="Steinberg C.E."/>
            <person name="Wang H."/>
            <person name="Li N."/>
            <person name="Qian L."/>
            <person name="Zhang G."/>
            <person name="Li Y."/>
            <person name="Yang H."/>
            <person name="Liu X."/>
            <person name="Wang J."/>
            <person name="Yin Y."/>
            <person name="Wang J."/>
        </authorList>
    </citation>
    <scope>NUCLEOTIDE SEQUENCE [LARGE SCALE GENOMIC DNA]</scope>
    <source>
        <strain evidence="1">05x7-T-G4-1.051#20</strain>
    </source>
</reference>
<evidence type="ECO:0000313" key="1">
    <source>
        <dbReference type="EMBL" id="EKC21446.1"/>
    </source>
</evidence>
<organism evidence="1">
    <name type="scientific">Magallana gigas</name>
    <name type="common">Pacific oyster</name>
    <name type="synonym">Crassostrea gigas</name>
    <dbReference type="NCBI Taxonomy" id="29159"/>
    <lineage>
        <taxon>Eukaryota</taxon>
        <taxon>Metazoa</taxon>
        <taxon>Spiralia</taxon>
        <taxon>Lophotrochozoa</taxon>
        <taxon>Mollusca</taxon>
        <taxon>Bivalvia</taxon>
        <taxon>Autobranchia</taxon>
        <taxon>Pteriomorphia</taxon>
        <taxon>Ostreida</taxon>
        <taxon>Ostreoidea</taxon>
        <taxon>Ostreidae</taxon>
        <taxon>Magallana</taxon>
    </lineage>
</organism>
<dbReference type="Gene3D" id="3.30.160.60">
    <property type="entry name" value="Classic Zinc Finger"/>
    <property type="match status" value="1"/>
</dbReference>